<dbReference type="EMBL" id="JAPWTK010000031">
    <property type="protein sequence ID" value="KAJ8956384.1"/>
    <property type="molecule type" value="Genomic_DNA"/>
</dbReference>
<accession>A0AAV8YYF8</accession>
<keyword evidence="3" id="KW-1185">Reference proteome</keyword>
<name>A0AAV8YYF8_9CUCU</name>
<keyword evidence="1" id="KW-1133">Transmembrane helix</keyword>
<gene>
    <name evidence="2" type="ORF">NQ318_015122</name>
</gene>
<comment type="caution">
    <text evidence="2">The sequence shown here is derived from an EMBL/GenBank/DDBJ whole genome shotgun (WGS) entry which is preliminary data.</text>
</comment>
<protein>
    <submittedName>
        <fullName evidence="2">Uncharacterized protein</fullName>
    </submittedName>
</protein>
<reference evidence="2" key="1">
    <citation type="journal article" date="2023" name="Insect Mol. Biol.">
        <title>Genome sequencing provides insights into the evolution of gene families encoding plant cell wall-degrading enzymes in longhorned beetles.</title>
        <authorList>
            <person name="Shin N.R."/>
            <person name="Okamura Y."/>
            <person name="Kirsch R."/>
            <person name="Pauchet Y."/>
        </authorList>
    </citation>
    <scope>NUCLEOTIDE SEQUENCE</scope>
    <source>
        <strain evidence="2">AMC_N1</strain>
    </source>
</reference>
<dbReference type="Pfam" id="PF11669">
    <property type="entry name" value="WBP-1"/>
    <property type="match status" value="1"/>
</dbReference>
<keyword evidence="1" id="KW-0812">Transmembrane</keyword>
<evidence type="ECO:0000256" key="1">
    <source>
        <dbReference type="SAM" id="Phobius"/>
    </source>
</evidence>
<evidence type="ECO:0000313" key="2">
    <source>
        <dbReference type="EMBL" id="KAJ8956384.1"/>
    </source>
</evidence>
<dbReference type="AlphaFoldDB" id="A0AAV8YYF8"/>
<keyword evidence="1" id="KW-0472">Membrane</keyword>
<organism evidence="2 3">
    <name type="scientific">Aromia moschata</name>
    <dbReference type="NCBI Taxonomy" id="1265417"/>
    <lineage>
        <taxon>Eukaryota</taxon>
        <taxon>Metazoa</taxon>
        <taxon>Ecdysozoa</taxon>
        <taxon>Arthropoda</taxon>
        <taxon>Hexapoda</taxon>
        <taxon>Insecta</taxon>
        <taxon>Pterygota</taxon>
        <taxon>Neoptera</taxon>
        <taxon>Endopterygota</taxon>
        <taxon>Coleoptera</taxon>
        <taxon>Polyphaga</taxon>
        <taxon>Cucujiformia</taxon>
        <taxon>Chrysomeloidea</taxon>
        <taxon>Cerambycidae</taxon>
        <taxon>Cerambycinae</taxon>
        <taxon>Callichromatini</taxon>
        <taxon>Aromia</taxon>
    </lineage>
</organism>
<dbReference type="Proteomes" id="UP001162162">
    <property type="component" value="Unassembled WGS sequence"/>
</dbReference>
<sequence length="166" mass="18707">MFTLNYLNLSGILCVINGYLIKSALGHYCEFDACSEDQYCCGENKCCKKTIDVWAAILLIVIAIFVVVCLYIGRKKRHKYGPYNLLSEEKRTGFLVTFSTREKLVKSITRKCVLPKYKTVGINPKWNTTLAAPITKERRCLAPSDSPIVVKLDFQGCTVGNLPKNE</sequence>
<proteinExistence type="predicted"/>
<dbReference type="InterPro" id="IPR021684">
    <property type="entry name" value="WBP1-like"/>
</dbReference>
<evidence type="ECO:0000313" key="3">
    <source>
        <dbReference type="Proteomes" id="UP001162162"/>
    </source>
</evidence>
<feature type="transmembrane region" description="Helical" evidence="1">
    <location>
        <begin position="53"/>
        <end position="73"/>
    </location>
</feature>